<name>A0A8B6D3T1_MYTGA</name>
<dbReference type="PANTHER" id="PTHR46601:SF1">
    <property type="entry name" value="ADF-H DOMAIN-CONTAINING PROTEIN"/>
    <property type="match status" value="1"/>
</dbReference>
<dbReference type="OrthoDB" id="6152551at2759"/>
<dbReference type="PANTHER" id="PTHR46601">
    <property type="entry name" value="ULP_PROTEASE DOMAIN-CONTAINING PROTEIN"/>
    <property type="match status" value="1"/>
</dbReference>
<organism evidence="1 2">
    <name type="scientific">Mytilus galloprovincialis</name>
    <name type="common">Mediterranean mussel</name>
    <dbReference type="NCBI Taxonomy" id="29158"/>
    <lineage>
        <taxon>Eukaryota</taxon>
        <taxon>Metazoa</taxon>
        <taxon>Spiralia</taxon>
        <taxon>Lophotrochozoa</taxon>
        <taxon>Mollusca</taxon>
        <taxon>Bivalvia</taxon>
        <taxon>Autobranchia</taxon>
        <taxon>Pteriomorphia</taxon>
        <taxon>Mytilida</taxon>
        <taxon>Mytiloidea</taxon>
        <taxon>Mytilidae</taxon>
        <taxon>Mytilinae</taxon>
        <taxon>Mytilus</taxon>
    </lineage>
</organism>
<keyword evidence="2" id="KW-1185">Reference proteome</keyword>
<proteinExistence type="predicted"/>
<dbReference type="AlphaFoldDB" id="A0A8B6D3T1"/>
<gene>
    <name evidence="1" type="ORF">MGAL_10B015177</name>
</gene>
<evidence type="ECO:0000313" key="1">
    <source>
        <dbReference type="EMBL" id="VDI13634.1"/>
    </source>
</evidence>
<evidence type="ECO:0000313" key="2">
    <source>
        <dbReference type="Proteomes" id="UP000596742"/>
    </source>
</evidence>
<dbReference type="EMBL" id="UYJE01002787">
    <property type="protein sequence ID" value="VDI13634.1"/>
    <property type="molecule type" value="Genomic_DNA"/>
</dbReference>
<comment type="caution">
    <text evidence="1">The sequence shown here is derived from an EMBL/GenBank/DDBJ whole genome shotgun (WGS) entry which is preliminary data.</text>
</comment>
<dbReference type="Proteomes" id="UP000596742">
    <property type="component" value="Unassembled WGS sequence"/>
</dbReference>
<reference evidence="1" key="1">
    <citation type="submission" date="2018-11" db="EMBL/GenBank/DDBJ databases">
        <authorList>
            <person name="Alioto T."/>
            <person name="Alioto T."/>
        </authorList>
    </citation>
    <scope>NUCLEOTIDE SEQUENCE</scope>
</reference>
<protein>
    <submittedName>
        <fullName evidence="1">Uncharacterized protein</fullName>
    </submittedName>
</protein>
<sequence length="230" mass="27055">MAVPEKWAVMCLDFAENFTCLWQDEVQGAHWSYDQVTLHPIVSYYNCPKENCKNIVEESIMICFDRKCVQCGTSQINEKLVFLEDYSNDNIKWSAWERTKYKNAAGTESLRMMKIPKEEKLNNFLSILKVKLEPFAKHIFDAKWQAQQFKKITMAVPEKWAVMCLDFAENFTCLWQDEAQGAHWSYDQVTLHPIVSYYNCPKENCKNIVEESIMFVRPTARRHKNPVKKS</sequence>
<accession>A0A8B6D3T1</accession>